<dbReference type="InterPro" id="IPR008258">
    <property type="entry name" value="Transglycosylase_SLT_dom_1"/>
</dbReference>
<dbReference type="InterPro" id="IPR023346">
    <property type="entry name" value="Lysozyme-like_dom_sf"/>
</dbReference>
<keyword evidence="4" id="KW-1185">Reference proteome</keyword>
<reference evidence="3 4" key="1">
    <citation type="journal article" date="2017" name="Int. J. Syst. Evol. Microbiol.">
        <title>Photobacterium alginatilyticum sp. nov., a marine bacterium isolated from bottom seawater.</title>
        <authorList>
            <person name="Wang X."/>
            <person name="Wang Y."/>
            <person name="Yang X."/>
            <person name="Sun H."/>
            <person name="Li B."/>
            <person name="Zhang X.H."/>
        </authorList>
    </citation>
    <scope>NUCLEOTIDE SEQUENCE [LARGE SCALE GENOMIC DNA]</scope>
    <source>
        <strain evidence="3 4">P03D4</strain>
    </source>
</reference>
<evidence type="ECO:0000256" key="1">
    <source>
        <dbReference type="ARBA" id="ARBA00007734"/>
    </source>
</evidence>
<accession>A0ABW9YNQ6</accession>
<evidence type="ECO:0000259" key="2">
    <source>
        <dbReference type="Pfam" id="PF01464"/>
    </source>
</evidence>
<dbReference type="PANTHER" id="PTHR37423">
    <property type="entry name" value="SOLUBLE LYTIC MUREIN TRANSGLYCOSYLASE-RELATED"/>
    <property type="match status" value="1"/>
</dbReference>
<gene>
    <name evidence="3" type="ORF">EIZ48_23645</name>
</gene>
<evidence type="ECO:0000313" key="4">
    <source>
        <dbReference type="Proteomes" id="UP000738517"/>
    </source>
</evidence>
<protein>
    <submittedName>
        <fullName evidence="3">Lytic transglycosylase domain-containing protein</fullName>
    </submittedName>
</protein>
<proteinExistence type="inferred from homology"/>
<dbReference type="PANTHER" id="PTHR37423:SF2">
    <property type="entry name" value="MEMBRANE-BOUND LYTIC MUREIN TRANSGLYCOSYLASE C"/>
    <property type="match status" value="1"/>
</dbReference>
<dbReference type="EMBL" id="RSEJ01000031">
    <property type="protein sequence ID" value="NBI55514.1"/>
    <property type="molecule type" value="Genomic_DNA"/>
</dbReference>
<dbReference type="Proteomes" id="UP000738517">
    <property type="component" value="Unassembled WGS sequence"/>
</dbReference>
<organism evidence="3 4">
    <name type="scientific">Photobacterium alginatilyticum</name>
    <dbReference type="NCBI Taxonomy" id="1775171"/>
    <lineage>
        <taxon>Bacteria</taxon>
        <taxon>Pseudomonadati</taxon>
        <taxon>Pseudomonadota</taxon>
        <taxon>Gammaproteobacteria</taxon>
        <taxon>Vibrionales</taxon>
        <taxon>Vibrionaceae</taxon>
        <taxon>Photobacterium</taxon>
    </lineage>
</organism>
<dbReference type="InterPro" id="IPR000189">
    <property type="entry name" value="Transglyc_AS"/>
</dbReference>
<sequence length="135" mass="15123">MVLRYSQHYNVPADLVLGIIKTESNFNPDAISHRGAKGLMQLMDMNSRHWKIDPFSPDQNIKVGTAMIARLLEKYDGNIELALAAYNAGEGSVRKYKGVPPFKETQQYIVKVKSSMKSFASISPPVVSFPSLFHH</sequence>
<dbReference type="Gene3D" id="1.10.530.10">
    <property type="match status" value="1"/>
</dbReference>
<dbReference type="SUPFAM" id="SSF53955">
    <property type="entry name" value="Lysozyme-like"/>
    <property type="match status" value="1"/>
</dbReference>
<dbReference type="PROSITE" id="PS00922">
    <property type="entry name" value="TRANSGLYCOSYLASE"/>
    <property type="match status" value="1"/>
</dbReference>
<comment type="caution">
    <text evidence="3">The sequence shown here is derived from an EMBL/GenBank/DDBJ whole genome shotgun (WGS) entry which is preliminary data.</text>
</comment>
<feature type="domain" description="Transglycosylase SLT" evidence="2">
    <location>
        <begin position="4"/>
        <end position="108"/>
    </location>
</feature>
<name>A0ABW9YNQ6_9GAMM</name>
<evidence type="ECO:0000313" key="3">
    <source>
        <dbReference type="EMBL" id="NBI55514.1"/>
    </source>
</evidence>
<comment type="similarity">
    <text evidence="1">Belongs to the transglycosylase Slt family.</text>
</comment>
<dbReference type="Pfam" id="PF01464">
    <property type="entry name" value="SLT"/>
    <property type="match status" value="1"/>
</dbReference>
<dbReference type="CDD" id="cd00254">
    <property type="entry name" value="LT-like"/>
    <property type="match status" value="1"/>
</dbReference>